<organism evidence="2 3">
    <name type="scientific">Luminiphilus syltensis NOR5-1B</name>
    <dbReference type="NCBI Taxonomy" id="565045"/>
    <lineage>
        <taxon>Bacteria</taxon>
        <taxon>Pseudomonadati</taxon>
        <taxon>Pseudomonadota</taxon>
        <taxon>Gammaproteobacteria</taxon>
        <taxon>Cellvibrionales</taxon>
        <taxon>Halieaceae</taxon>
        <taxon>Luminiphilus</taxon>
    </lineage>
</organism>
<protein>
    <submittedName>
        <fullName evidence="2">Gamma-BHC dehydrochlorinase</fullName>
    </submittedName>
</protein>
<dbReference type="CDD" id="cd00531">
    <property type="entry name" value="NTF2_like"/>
    <property type="match status" value="1"/>
</dbReference>
<evidence type="ECO:0000259" key="1">
    <source>
        <dbReference type="Pfam" id="PF13577"/>
    </source>
</evidence>
<keyword evidence="3" id="KW-1185">Reference proteome</keyword>
<evidence type="ECO:0000313" key="2">
    <source>
        <dbReference type="EMBL" id="EED35913.1"/>
    </source>
</evidence>
<dbReference type="STRING" id="565045.NOR51B_1861"/>
<evidence type="ECO:0000313" key="3">
    <source>
        <dbReference type="Proteomes" id="UP000004699"/>
    </source>
</evidence>
<accession>B8KYL2</accession>
<dbReference type="InterPro" id="IPR037401">
    <property type="entry name" value="SnoaL-like"/>
</dbReference>
<proteinExistence type="predicted"/>
<dbReference type="Gene3D" id="3.10.450.50">
    <property type="match status" value="1"/>
</dbReference>
<dbReference type="AlphaFoldDB" id="B8KYL2"/>
<feature type="domain" description="SnoaL-like" evidence="1">
    <location>
        <begin position="12"/>
        <end position="132"/>
    </location>
</feature>
<sequence length="167" mass="19289">MDKITEARLLAAADKEEIRDALYRYCRGIDRGDADMMKSAYHLDAIEHHGSFYDGPARDYCDFVIEHLTTVPMARHELTNILIELDGQSARVESYFLSYQRVNGRAADDFIGGRYLDRFSHRNGEWLIAERTIVFDWTGLVTFDEASPYAESFPRGSRDSEDPLYNY</sequence>
<dbReference type="HOGENOM" id="CLU_106738_0_0_6"/>
<dbReference type="SUPFAM" id="SSF54427">
    <property type="entry name" value="NTF2-like"/>
    <property type="match status" value="1"/>
</dbReference>
<dbReference type="RefSeq" id="WP_009020658.1">
    <property type="nucleotide sequence ID" value="NZ_DS999411.1"/>
</dbReference>
<gene>
    <name evidence="2" type="ORF">NOR51B_1861</name>
</gene>
<name>B8KYL2_9GAMM</name>
<dbReference type="eggNOG" id="COG5517">
    <property type="taxonomic scope" value="Bacteria"/>
</dbReference>
<reference evidence="3" key="1">
    <citation type="journal article" date="2013" name="BMC Microbiol.">
        <title>Taxonomy and evolution of bacteriochlorophyll a-containing members of the OM60/NOR5 clade of marine gammaproteobacteria: description of Luminiphilus syltensis gen. nov., sp. nov., reclassification of Haliea rubra as Pseudohaliea rubra gen. nov., comb. nov., and emendation of Chromatocurvus halotolerans.</title>
        <authorList>
            <person name="Spring S."/>
            <person name="Riedel T."/>
            <person name="Sproer C."/>
            <person name="Yan S."/>
            <person name="Harder J."/>
            <person name="Fuchs B.M."/>
        </authorList>
    </citation>
    <scope>NUCLEOTIDE SEQUENCE [LARGE SCALE GENOMIC DNA]</scope>
    <source>
        <strain evidence="3">NOR51-B</strain>
    </source>
</reference>
<dbReference type="Proteomes" id="UP000004699">
    <property type="component" value="Unassembled WGS sequence"/>
</dbReference>
<dbReference type="EMBL" id="DS999411">
    <property type="protein sequence ID" value="EED35913.1"/>
    <property type="molecule type" value="Genomic_DNA"/>
</dbReference>
<dbReference type="InterPro" id="IPR032710">
    <property type="entry name" value="NTF2-like_dom_sf"/>
</dbReference>
<dbReference type="Pfam" id="PF13577">
    <property type="entry name" value="SnoaL_4"/>
    <property type="match status" value="1"/>
</dbReference>